<evidence type="ECO:0000313" key="2">
    <source>
        <dbReference type="EnsemblPlants" id="OBART11G14580.1"/>
    </source>
</evidence>
<reference evidence="2" key="1">
    <citation type="journal article" date="2009" name="Rice">
        <title>De Novo Next Generation Sequencing of Plant Genomes.</title>
        <authorList>
            <person name="Rounsley S."/>
            <person name="Marri P.R."/>
            <person name="Yu Y."/>
            <person name="He R."/>
            <person name="Sisneros N."/>
            <person name="Goicoechea J.L."/>
            <person name="Lee S.J."/>
            <person name="Angelova A."/>
            <person name="Kudrna D."/>
            <person name="Luo M."/>
            <person name="Affourtit J."/>
            <person name="Desany B."/>
            <person name="Knight J."/>
            <person name="Niazi F."/>
            <person name="Egholm M."/>
            <person name="Wing R.A."/>
        </authorList>
    </citation>
    <scope>NUCLEOTIDE SEQUENCE [LARGE SCALE GENOMIC DNA]</scope>
    <source>
        <strain evidence="2">cv. IRGC 105608</strain>
    </source>
</reference>
<dbReference type="EnsemblPlants" id="OBART11G14580.1">
    <property type="protein sequence ID" value="OBART11G14580.1"/>
    <property type="gene ID" value="OBART11G14580"/>
</dbReference>
<dbReference type="Proteomes" id="UP000026960">
    <property type="component" value="Chromosome 11"/>
</dbReference>
<feature type="region of interest" description="Disordered" evidence="1">
    <location>
        <begin position="1"/>
        <end position="51"/>
    </location>
</feature>
<keyword evidence="3" id="KW-1185">Reference proteome</keyword>
<sequence length="151" mass="16941">MSGSGTDHRKKEEAAAASAVEERKKKKRPAAELAAETSSEEADSEAAAGETTVMTTMLTATTYMMPQEQIDAVLSWEIPDGDVQPANMERIDGLSMPEPRKQMLRAARLGVAACTNLIYARRREMQRYVREQLELRGYVEMDDQRQMIFPN</sequence>
<accession>A0A0D3HM62</accession>
<dbReference type="AlphaFoldDB" id="A0A0D3HM62"/>
<dbReference type="HOGENOM" id="CLU_1734253_0_0_1"/>
<dbReference type="PaxDb" id="65489-OBART11G14580.1"/>
<evidence type="ECO:0000256" key="1">
    <source>
        <dbReference type="SAM" id="MobiDB-lite"/>
    </source>
</evidence>
<reference evidence="2" key="2">
    <citation type="submission" date="2015-03" db="UniProtKB">
        <authorList>
            <consortium name="EnsemblPlants"/>
        </authorList>
    </citation>
    <scope>IDENTIFICATION</scope>
</reference>
<protein>
    <submittedName>
        <fullName evidence="2">Uncharacterized protein</fullName>
    </submittedName>
</protein>
<organism evidence="2">
    <name type="scientific">Oryza barthii</name>
    <dbReference type="NCBI Taxonomy" id="65489"/>
    <lineage>
        <taxon>Eukaryota</taxon>
        <taxon>Viridiplantae</taxon>
        <taxon>Streptophyta</taxon>
        <taxon>Embryophyta</taxon>
        <taxon>Tracheophyta</taxon>
        <taxon>Spermatophyta</taxon>
        <taxon>Magnoliopsida</taxon>
        <taxon>Liliopsida</taxon>
        <taxon>Poales</taxon>
        <taxon>Poaceae</taxon>
        <taxon>BOP clade</taxon>
        <taxon>Oryzoideae</taxon>
        <taxon>Oryzeae</taxon>
        <taxon>Oryzinae</taxon>
        <taxon>Oryza</taxon>
    </lineage>
</organism>
<proteinExistence type="predicted"/>
<dbReference type="Gramene" id="OBART11G14580.1">
    <property type="protein sequence ID" value="OBART11G14580.1"/>
    <property type="gene ID" value="OBART11G14580"/>
</dbReference>
<feature type="compositionally biased region" description="Basic and acidic residues" evidence="1">
    <location>
        <begin position="1"/>
        <end position="14"/>
    </location>
</feature>
<name>A0A0D3HM62_9ORYZ</name>
<evidence type="ECO:0000313" key="3">
    <source>
        <dbReference type="Proteomes" id="UP000026960"/>
    </source>
</evidence>